<accession>D7FVE8</accession>
<dbReference type="Pfam" id="PF03577">
    <property type="entry name" value="Peptidase_C69"/>
    <property type="match status" value="1"/>
</dbReference>
<dbReference type="EMBL" id="FN649742">
    <property type="protein sequence ID" value="CBJ26320.1"/>
    <property type="molecule type" value="Genomic_DNA"/>
</dbReference>
<comment type="similarity">
    <text evidence="1">Belongs to the peptidase C69 family. Secernin subfamily.</text>
</comment>
<keyword evidence="3" id="KW-0732">Signal</keyword>
<dbReference type="GO" id="GO:0070004">
    <property type="term" value="F:cysteine-type exopeptidase activity"/>
    <property type="evidence" value="ECO:0007669"/>
    <property type="project" value="InterPro"/>
</dbReference>
<dbReference type="PANTHER" id="PTHR12994:SF17">
    <property type="entry name" value="LD30995P"/>
    <property type="match status" value="1"/>
</dbReference>
<evidence type="ECO:0000313" key="4">
    <source>
        <dbReference type="EMBL" id="CBJ26320.1"/>
    </source>
</evidence>
<gene>
    <name evidence="4" type="ORF">Esi_0029_0132</name>
</gene>
<dbReference type="GO" id="GO:0006508">
    <property type="term" value="P:proteolysis"/>
    <property type="evidence" value="ECO:0007669"/>
    <property type="project" value="InterPro"/>
</dbReference>
<dbReference type="EMBL" id="FN648475">
    <property type="protein sequence ID" value="CBJ26320.1"/>
    <property type="molecule type" value="Genomic_DNA"/>
</dbReference>
<evidence type="ECO:0000256" key="1">
    <source>
        <dbReference type="ARBA" id="ARBA00005705"/>
    </source>
</evidence>
<dbReference type="PANTHER" id="PTHR12994">
    <property type="entry name" value="SECERNIN"/>
    <property type="match status" value="1"/>
</dbReference>
<dbReference type="eggNOG" id="ENOG502QR8T">
    <property type="taxonomic scope" value="Eukaryota"/>
</dbReference>
<evidence type="ECO:0000256" key="3">
    <source>
        <dbReference type="SAM" id="SignalP"/>
    </source>
</evidence>
<evidence type="ECO:0000313" key="5">
    <source>
        <dbReference type="Proteomes" id="UP000002630"/>
    </source>
</evidence>
<keyword evidence="5" id="KW-1185">Reference proteome</keyword>
<organism evidence="4 5">
    <name type="scientific">Ectocarpus siliculosus</name>
    <name type="common">Brown alga</name>
    <name type="synonym">Conferva siliculosa</name>
    <dbReference type="NCBI Taxonomy" id="2880"/>
    <lineage>
        <taxon>Eukaryota</taxon>
        <taxon>Sar</taxon>
        <taxon>Stramenopiles</taxon>
        <taxon>Ochrophyta</taxon>
        <taxon>PX clade</taxon>
        <taxon>Phaeophyceae</taxon>
        <taxon>Ectocarpales</taxon>
        <taxon>Ectocarpaceae</taxon>
        <taxon>Ectocarpus</taxon>
    </lineage>
</organism>
<reference evidence="4 5" key="1">
    <citation type="journal article" date="2010" name="Nature">
        <title>The Ectocarpus genome and the independent evolution of multicellularity in brown algae.</title>
        <authorList>
            <person name="Cock J.M."/>
            <person name="Sterck L."/>
            <person name="Rouze P."/>
            <person name="Scornet D."/>
            <person name="Allen A.E."/>
            <person name="Amoutzias G."/>
            <person name="Anthouard V."/>
            <person name="Artiguenave F."/>
            <person name="Aury J.M."/>
            <person name="Badger J.H."/>
            <person name="Beszteri B."/>
            <person name="Billiau K."/>
            <person name="Bonnet E."/>
            <person name="Bothwell J.H."/>
            <person name="Bowler C."/>
            <person name="Boyen C."/>
            <person name="Brownlee C."/>
            <person name="Carrano C.J."/>
            <person name="Charrier B."/>
            <person name="Cho G.Y."/>
            <person name="Coelho S.M."/>
            <person name="Collen J."/>
            <person name="Corre E."/>
            <person name="Da Silva C."/>
            <person name="Delage L."/>
            <person name="Delaroque N."/>
            <person name="Dittami S.M."/>
            <person name="Doulbeau S."/>
            <person name="Elias M."/>
            <person name="Farnham G."/>
            <person name="Gachon C.M."/>
            <person name="Gschloessl B."/>
            <person name="Heesch S."/>
            <person name="Jabbari K."/>
            <person name="Jubin C."/>
            <person name="Kawai H."/>
            <person name="Kimura K."/>
            <person name="Kloareg B."/>
            <person name="Kupper F.C."/>
            <person name="Lang D."/>
            <person name="Le Bail A."/>
            <person name="Leblanc C."/>
            <person name="Lerouge P."/>
            <person name="Lohr M."/>
            <person name="Lopez P.J."/>
            <person name="Martens C."/>
            <person name="Maumus F."/>
            <person name="Michel G."/>
            <person name="Miranda-Saavedra D."/>
            <person name="Morales J."/>
            <person name="Moreau H."/>
            <person name="Motomura T."/>
            <person name="Nagasato C."/>
            <person name="Napoli C.A."/>
            <person name="Nelson D.R."/>
            <person name="Nyvall-Collen P."/>
            <person name="Peters A.F."/>
            <person name="Pommier C."/>
            <person name="Potin P."/>
            <person name="Poulain J."/>
            <person name="Quesneville H."/>
            <person name="Read B."/>
            <person name="Rensing S.A."/>
            <person name="Ritter A."/>
            <person name="Rousvoal S."/>
            <person name="Samanta M."/>
            <person name="Samson G."/>
            <person name="Schroeder D.C."/>
            <person name="Segurens B."/>
            <person name="Strittmatter M."/>
            <person name="Tonon T."/>
            <person name="Tregear J.W."/>
            <person name="Valentin K."/>
            <person name="von Dassow P."/>
            <person name="Yamagishi T."/>
            <person name="Van de Peer Y."/>
            <person name="Wincker P."/>
        </authorList>
    </citation>
    <scope>NUCLEOTIDE SEQUENCE [LARGE SCALE GENOMIC DNA]</scope>
    <source>
        <strain evidence="5">Ec32 / CCAP1310/4</strain>
    </source>
</reference>
<dbReference type="Proteomes" id="UP000002630">
    <property type="component" value="Linkage Group LG17"/>
</dbReference>
<protein>
    <recommendedName>
        <fullName evidence="6">Dipeptidase</fullName>
    </recommendedName>
</protein>
<dbReference type="InParanoid" id="D7FVE8"/>
<dbReference type="OMA" id="AYAQPRK"/>
<proteinExistence type="inferred from homology"/>
<dbReference type="OrthoDB" id="5175656at2759"/>
<dbReference type="InterPro" id="IPR005322">
    <property type="entry name" value="Peptidase_C69"/>
</dbReference>
<evidence type="ECO:0000256" key="2">
    <source>
        <dbReference type="SAM" id="MobiDB-lite"/>
    </source>
</evidence>
<sequence>MRNASRGGSCLLIASVLALGLGPRSGSACTTIVVGRNASADGSTMSTHNADCLDCDFRLGRVPARDWPAGSQRPVVKFRAEFPRTVSEDRGYTWTPENLDPELPQRDTWVDSKWREDMVLGYIPQVNHTFAYLEGLYAIINEKQVAIGESTCGAKWFAGPLSDDCDECNSLFDISELSRVALERASTAREAIQIMGDLAVEYGFYGSEWDSSDPITYEEAGEALTVTDPDEAWVFHILSDYTTKSAIWAAQRVPADHVSVVANQFIIKEVYPDPHPDFMFSDNLFEVAEKGGCGYKRGSGFPLHFVKAFGTRPDDFPHFAYSTRRVWRVLDTFAPSLGLSPFTDTFGQGHPFSARPDNPITTQDVWGIVRDHYEGTEFDLRVGLASGPFGDVDRYDWGASLDGSTTLEDSKEGFFERSISIFRTSYSSVTQSRSFLPDEVGGLLWVSQYKPSMSTCIPIYVGAEEVPRPYTIGSLLRFSKEASYWAFSVVGNWAERFRMFAHEDVADQQSKLEEPLFAGQAVLEYAAAELVIQGDLKGARSMLAQHSNESAIAAVSSYHTLFETLVARYHDGYQMEDPTAEIVKMNKMFYPKSWLEAVGFFDSLEIDENETKAAEGSSSSSSDGGNENVSNQKHKETSSPQPPAKTSPPSSATAGSTQATNRTQSTAVPTTLVSWQDKIGLGVGALFFTVVGIVVGRWSATRAGYLALSDPA</sequence>
<dbReference type="AlphaFoldDB" id="D7FVE8"/>
<feature type="chain" id="PRO_5003095809" description="Dipeptidase" evidence="3">
    <location>
        <begin position="29"/>
        <end position="712"/>
    </location>
</feature>
<feature type="compositionally biased region" description="Low complexity" evidence="2">
    <location>
        <begin position="647"/>
        <end position="660"/>
    </location>
</feature>
<feature type="region of interest" description="Disordered" evidence="2">
    <location>
        <begin position="611"/>
        <end position="666"/>
    </location>
</feature>
<dbReference type="GO" id="GO:0016805">
    <property type="term" value="F:dipeptidase activity"/>
    <property type="evidence" value="ECO:0007669"/>
    <property type="project" value="InterPro"/>
</dbReference>
<name>D7FVE8_ECTSI</name>
<feature type="signal peptide" evidence="3">
    <location>
        <begin position="1"/>
        <end position="28"/>
    </location>
</feature>
<dbReference type="STRING" id="2880.D7FVE8"/>
<evidence type="ECO:0008006" key="6">
    <source>
        <dbReference type="Google" id="ProtNLM"/>
    </source>
</evidence>